<evidence type="ECO:0000313" key="2">
    <source>
        <dbReference type="EMBL" id="OWF43751.1"/>
    </source>
</evidence>
<accession>A0A210Q4W1</accession>
<evidence type="ECO:0000256" key="1">
    <source>
        <dbReference type="SAM" id="MobiDB-lite"/>
    </source>
</evidence>
<evidence type="ECO:0000313" key="3">
    <source>
        <dbReference type="Proteomes" id="UP000242188"/>
    </source>
</evidence>
<proteinExistence type="predicted"/>
<reference evidence="2 3" key="1">
    <citation type="journal article" date="2017" name="Nat. Ecol. Evol.">
        <title>Scallop genome provides insights into evolution of bilaterian karyotype and development.</title>
        <authorList>
            <person name="Wang S."/>
            <person name="Zhang J."/>
            <person name="Jiao W."/>
            <person name="Li J."/>
            <person name="Xun X."/>
            <person name="Sun Y."/>
            <person name="Guo X."/>
            <person name="Huan P."/>
            <person name="Dong B."/>
            <person name="Zhang L."/>
            <person name="Hu X."/>
            <person name="Sun X."/>
            <person name="Wang J."/>
            <person name="Zhao C."/>
            <person name="Wang Y."/>
            <person name="Wang D."/>
            <person name="Huang X."/>
            <person name="Wang R."/>
            <person name="Lv J."/>
            <person name="Li Y."/>
            <person name="Zhang Z."/>
            <person name="Liu B."/>
            <person name="Lu W."/>
            <person name="Hui Y."/>
            <person name="Liang J."/>
            <person name="Zhou Z."/>
            <person name="Hou R."/>
            <person name="Li X."/>
            <person name="Liu Y."/>
            <person name="Li H."/>
            <person name="Ning X."/>
            <person name="Lin Y."/>
            <person name="Zhao L."/>
            <person name="Xing Q."/>
            <person name="Dou J."/>
            <person name="Li Y."/>
            <person name="Mao J."/>
            <person name="Guo H."/>
            <person name="Dou H."/>
            <person name="Li T."/>
            <person name="Mu C."/>
            <person name="Jiang W."/>
            <person name="Fu Q."/>
            <person name="Fu X."/>
            <person name="Miao Y."/>
            <person name="Liu J."/>
            <person name="Yu Q."/>
            <person name="Li R."/>
            <person name="Liao H."/>
            <person name="Li X."/>
            <person name="Kong Y."/>
            <person name="Jiang Z."/>
            <person name="Chourrout D."/>
            <person name="Li R."/>
            <person name="Bao Z."/>
        </authorList>
    </citation>
    <scope>NUCLEOTIDE SEQUENCE [LARGE SCALE GENOMIC DNA]</scope>
    <source>
        <strain evidence="2 3">PY_sf001</strain>
    </source>
</reference>
<dbReference type="AlphaFoldDB" id="A0A210Q4W1"/>
<gene>
    <name evidence="2" type="ORF">KP79_PYT21941</name>
</gene>
<dbReference type="EMBL" id="NEDP02005005">
    <property type="protein sequence ID" value="OWF43751.1"/>
    <property type="molecule type" value="Genomic_DNA"/>
</dbReference>
<name>A0A210Q4W1_MIZYE</name>
<dbReference type="OrthoDB" id="6140443at2759"/>
<sequence>MVRRLDYKKQIMLKQFRISEDQIQDTEESMMEIDFKQGTSRGLHIVNEEVFGFFLVLNEVVQAQLTNEHFHLHYHNIHMMCRSAVDENGILLEKWIDLFGSIDDNEIEDEVLLTLVMDLYKDVTEHFLKISISQSLKFVKTTVPRKKKQALRAKVTASGEKQGKKPKITKETVEDVDICCVCNTRKAKEKAKEKDGGRERRHKKLFEY</sequence>
<comment type="caution">
    <text evidence="2">The sequence shown here is derived from an EMBL/GenBank/DDBJ whole genome shotgun (WGS) entry which is preliminary data.</text>
</comment>
<dbReference type="Proteomes" id="UP000242188">
    <property type="component" value="Unassembled WGS sequence"/>
</dbReference>
<feature type="region of interest" description="Disordered" evidence="1">
    <location>
        <begin position="187"/>
        <end position="208"/>
    </location>
</feature>
<keyword evidence="3" id="KW-1185">Reference proteome</keyword>
<feature type="compositionally biased region" description="Basic residues" evidence="1">
    <location>
        <begin position="199"/>
        <end position="208"/>
    </location>
</feature>
<organism evidence="2 3">
    <name type="scientific">Mizuhopecten yessoensis</name>
    <name type="common">Japanese scallop</name>
    <name type="synonym">Patinopecten yessoensis</name>
    <dbReference type="NCBI Taxonomy" id="6573"/>
    <lineage>
        <taxon>Eukaryota</taxon>
        <taxon>Metazoa</taxon>
        <taxon>Spiralia</taxon>
        <taxon>Lophotrochozoa</taxon>
        <taxon>Mollusca</taxon>
        <taxon>Bivalvia</taxon>
        <taxon>Autobranchia</taxon>
        <taxon>Pteriomorphia</taxon>
        <taxon>Pectinida</taxon>
        <taxon>Pectinoidea</taxon>
        <taxon>Pectinidae</taxon>
        <taxon>Mizuhopecten</taxon>
    </lineage>
</organism>
<protein>
    <submittedName>
        <fullName evidence="2">Protein amalgam</fullName>
    </submittedName>
</protein>